<dbReference type="GO" id="GO:0140359">
    <property type="term" value="F:ABC-type transporter activity"/>
    <property type="evidence" value="ECO:0007669"/>
    <property type="project" value="InterPro"/>
</dbReference>
<evidence type="ECO:0000256" key="4">
    <source>
        <dbReference type="ARBA" id="ARBA00022692"/>
    </source>
</evidence>
<dbReference type="Pfam" id="PF00005">
    <property type="entry name" value="ABC_tran"/>
    <property type="match status" value="2"/>
</dbReference>
<feature type="domain" description="ABC transporter" evidence="13">
    <location>
        <begin position="447"/>
        <end position="681"/>
    </location>
</feature>
<keyword evidence="8 12" id="KW-1133">Transmembrane helix</keyword>
<evidence type="ECO:0000256" key="12">
    <source>
        <dbReference type="SAM" id="Phobius"/>
    </source>
</evidence>
<dbReference type="SUPFAM" id="SSF90123">
    <property type="entry name" value="ABC transporter transmembrane region"/>
    <property type="match status" value="2"/>
</dbReference>
<protein>
    <submittedName>
        <fullName evidence="15">ATP binding cassette subfamily C member 12</fullName>
    </submittedName>
</protein>
<dbReference type="OMA" id="CPQDWPS"/>
<evidence type="ECO:0000313" key="15">
    <source>
        <dbReference type="Ensembl" id="ENSMLEP00000011120.1"/>
    </source>
</evidence>
<organism evidence="15 16">
    <name type="scientific">Mandrillus leucophaeus</name>
    <name type="common">Drill</name>
    <name type="synonym">Papio leucophaeus</name>
    <dbReference type="NCBI Taxonomy" id="9568"/>
    <lineage>
        <taxon>Eukaryota</taxon>
        <taxon>Metazoa</taxon>
        <taxon>Chordata</taxon>
        <taxon>Craniata</taxon>
        <taxon>Vertebrata</taxon>
        <taxon>Euteleostomi</taxon>
        <taxon>Mammalia</taxon>
        <taxon>Eutheria</taxon>
        <taxon>Euarchontoglires</taxon>
        <taxon>Primates</taxon>
        <taxon>Haplorrhini</taxon>
        <taxon>Catarrhini</taxon>
        <taxon>Cercopithecidae</taxon>
        <taxon>Cercopithecinae</taxon>
        <taxon>Mandrillus</taxon>
    </lineage>
</organism>
<feature type="transmembrane region" description="Helical" evidence="12">
    <location>
        <begin position="360"/>
        <end position="382"/>
    </location>
</feature>
<keyword evidence="5" id="KW-0677">Repeat</keyword>
<evidence type="ECO:0000259" key="13">
    <source>
        <dbReference type="PROSITE" id="PS50893"/>
    </source>
</evidence>
<comment type="subcellular location">
    <subcellularLocation>
        <location evidence="1">Endomembrane system</location>
        <topology evidence="1">Multi-pass membrane protein</topology>
    </subcellularLocation>
</comment>
<evidence type="ECO:0000256" key="1">
    <source>
        <dbReference type="ARBA" id="ARBA00004127"/>
    </source>
</evidence>
<dbReference type="PANTHER" id="PTHR24223">
    <property type="entry name" value="ATP-BINDING CASSETTE SUB-FAMILY C"/>
    <property type="match status" value="1"/>
</dbReference>
<name>A0A2K5Y6D3_MANLE</name>
<comment type="similarity">
    <text evidence="2">Belongs to the ABC transporter superfamily. ABCC family. Conjugate transporter (TC 3.A.1.208) subfamily.</text>
</comment>
<dbReference type="FunFam" id="1.20.1560.10:FF:000015">
    <property type="entry name" value="multidrug resistance-associated protein 5 isoform X1"/>
    <property type="match status" value="1"/>
</dbReference>
<dbReference type="GO" id="GO:0016020">
    <property type="term" value="C:membrane"/>
    <property type="evidence" value="ECO:0007669"/>
    <property type="project" value="InterPro"/>
</dbReference>
<dbReference type="CDD" id="cd18599">
    <property type="entry name" value="ABC_6TM_MRP5_8_9_D2"/>
    <property type="match status" value="1"/>
</dbReference>
<dbReference type="InterPro" id="IPR003593">
    <property type="entry name" value="AAA+_ATPase"/>
</dbReference>
<keyword evidence="9 12" id="KW-0472">Membrane</keyword>
<feature type="transmembrane region" description="Helical" evidence="12">
    <location>
        <begin position="772"/>
        <end position="796"/>
    </location>
</feature>
<dbReference type="PANTHER" id="PTHR24223:SF10">
    <property type="entry name" value="ATP-BINDING CASSETTE SUB-FAMILY C MEMBER 12"/>
    <property type="match status" value="1"/>
</dbReference>
<feature type="compositionally biased region" description="Basic residues" evidence="11">
    <location>
        <begin position="437"/>
        <end position="446"/>
    </location>
</feature>
<dbReference type="Pfam" id="PF00664">
    <property type="entry name" value="ABC_membrane"/>
    <property type="match status" value="2"/>
</dbReference>
<dbReference type="InterPro" id="IPR003439">
    <property type="entry name" value="ABC_transporter-like_ATP-bd"/>
</dbReference>
<evidence type="ECO:0000256" key="7">
    <source>
        <dbReference type="ARBA" id="ARBA00022840"/>
    </source>
</evidence>
<dbReference type="SMART" id="SM00382">
    <property type="entry name" value="AAA"/>
    <property type="match status" value="2"/>
</dbReference>
<keyword evidence="4 12" id="KW-0812">Transmembrane</keyword>
<dbReference type="PROSITE" id="PS00211">
    <property type="entry name" value="ABC_TRANSPORTER_1"/>
    <property type="match status" value="2"/>
</dbReference>
<feature type="domain" description="ABC transmembrane type-1" evidence="14">
    <location>
        <begin position="776"/>
        <end position="1062"/>
    </location>
</feature>
<feature type="region of interest" description="Disordered" evidence="11">
    <location>
        <begin position="426"/>
        <end position="469"/>
    </location>
</feature>
<feature type="domain" description="ABC transporter" evidence="13">
    <location>
        <begin position="1100"/>
        <end position="1334"/>
    </location>
</feature>
<gene>
    <name evidence="15" type="primary">ABCC12</name>
</gene>
<sequence length="1339" mass="149537">MVGEGPYFISDLGQRGRRRSFAERYDPSLKTMIPVRPCARLAPNPVDDAGLLSFATFSWLTPVMVKGYRQRLTVDTLPPLSPYDSSDTNAKRFRVLWDEEVERVGPEKASLSRVVWKFQRTRVLMDIVANILCIIMAAIGPVILIHQILQQTESTSGNVWVGIGLCIALFVTEFTKVFSWALAWAINYRTAIRLKVALSTLVFENLVSFKTLTHISVGEVLNILSSDSYSLFEAALFCPLPATIPILMVFCAAYAFFILGPTALIGISVYVIFIPVQVMAGFCASNFRVTFKKCQSDPVPPLLENRDIRRRERKLLEKAGFVQSGNSALAPIVSTIAIVLTFSCHILLRRKLTAPVAFSVIAMFNVMKFSIAILPFSIKAMAEANVSLRRMKKILIDKSPPSYITQPEDPDTVLLLANATLTWEHEASRKSDPKKVQNQKRHLFKKQRSEAYSEWSPPAKGATGPEEQSGSLKSVLHSISFVVRKGKILGICGNVGSGKSSLLAALLGQMQLQKGVVAVNGTLAYVSQQAWIFHGNVRENILFGEKYDHQRYQHTVRVCGLQKDLSNLPYGDLTEIGERGLNLSGGQRQRISLARAVYSDRQLYLLDDPLSAVDAHVGKHVFEECIKKTLRGKTVVLVTHQLQFLESCDEVILLEDGEICEKGTHKELMEERGHYAKLIHNLRGLQFKDPEHLYNAAMVEAFKESPAERQEDAGIIVLAPGNEKDEGKESETGSEFVDTKVPEHQLIQTESPQEGTVTWKTYHTYIKASGGYLLSLFTVFLFLLMIGSSAFSNWWLGLWLDKGSRMTCGPQGNRTTCEVGTVLADIGQHVYQWVYAASMVSVLVFGVTKGFVFTKTTLMASSCLHDMVFNKILKSPMSFFDTTPTGRLMNRFSKDMDELDVRLPFHAENFLQQFFMVVFILVILAAVFPAVLLVVAGLAVGFFILLRIFHRGVQELKKVENVSRSPWFSHITSSMQGLGIIHAYGKKENCVTHHLLYFNCALRWFALRTDVLMNILTFIVALLVTLSFSSISISSKGLSLSYIIQLSGLLQVCVRTGAETQAKFTSVELLREYILTCVPECTHPLKVGTCPKDWPSHGEITFRDYQMRYRDNTPLVLDSLNLNIQSGQTVGIVGRTGSGKSSLGMALFRLVEPANGTIFIDEVDICTLSLEDLRTKLTVIPQDPVLFVGTVRYNLDPFESHTDEMLWQVLERTFMRDTIMKLPEKLQAEVTENGENFSVGERQLLCVARALLRNSKIILLDEATASMDSKTDTLVQNTIKDAFKGCTVLTIAHRLNTVLNCDHVLVMENGKVIEFDKPEVLAEKPDSAFAMLLAAEVRL</sequence>
<feature type="transmembrane region" description="Helical" evidence="12">
    <location>
        <begin position="833"/>
        <end position="852"/>
    </location>
</feature>
<dbReference type="InterPro" id="IPR050173">
    <property type="entry name" value="ABC_transporter_C-like"/>
</dbReference>
<dbReference type="GO" id="GO:0016887">
    <property type="term" value="F:ATP hydrolysis activity"/>
    <property type="evidence" value="ECO:0007669"/>
    <property type="project" value="InterPro"/>
</dbReference>
<dbReference type="CDD" id="cd03250">
    <property type="entry name" value="ABCC_MRP_domain1"/>
    <property type="match status" value="1"/>
</dbReference>
<feature type="domain" description="ABC transmembrane type-1" evidence="14">
    <location>
        <begin position="127"/>
        <end position="281"/>
    </location>
</feature>
<reference evidence="15" key="1">
    <citation type="submission" date="2025-08" db="UniProtKB">
        <authorList>
            <consortium name="Ensembl"/>
        </authorList>
    </citation>
    <scope>IDENTIFICATION</scope>
</reference>
<dbReference type="InterPro" id="IPR036640">
    <property type="entry name" value="ABC1_TM_sf"/>
</dbReference>
<evidence type="ECO:0000256" key="3">
    <source>
        <dbReference type="ARBA" id="ARBA00022448"/>
    </source>
</evidence>
<feature type="transmembrane region" description="Helical" evidence="12">
    <location>
        <begin position="161"/>
        <end position="186"/>
    </location>
</feature>
<dbReference type="Ensembl" id="ENSMLET00000034542.1">
    <property type="protein sequence ID" value="ENSMLEP00000011120.1"/>
    <property type="gene ID" value="ENSMLEG00000029732.1"/>
</dbReference>
<feature type="transmembrane region" description="Helical" evidence="12">
    <location>
        <begin position="127"/>
        <end position="149"/>
    </location>
</feature>
<reference evidence="15" key="2">
    <citation type="submission" date="2025-09" db="UniProtKB">
        <authorList>
            <consortium name="Ensembl"/>
        </authorList>
    </citation>
    <scope>IDENTIFICATION</scope>
</reference>
<keyword evidence="7" id="KW-0067">ATP-binding</keyword>
<evidence type="ECO:0000313" key="16">
    <source>
        <dbReference type="Proteomes" id="UP000233140"/>
    </source>
</evidence>
<dbReference type="InterPro" id="IPR011527">
    <property type="entry name" value="ABC1_TM_dom"/>
</dbReference>
<feature type="transmembrane region" description="Helical" evidence="12">
    <location>
        <begin position="263"/>
        <end position="283"/>
    </location>
</feature>
<accession>A0A2K5Y6D3</accession>
<dbReference type="FunFam" id="3.40.50.300:FF:000074">
    <property type="entry name" value="Multidrug resistance-associated protein 5 isoform 1"/>
    <property type="match status" value="1"/>
</dbReference>
<dbReference type="GeneTree" id="ENSGT00940000159578"/>
<dbReference type="InterPro" id="IPR017871">
    <property type="entry name" value="ABC_transporter-like_CS"/>
</dbReference>
<dbReference type="GO" id="GO:0005524">
    <property type="term" value="F:ATP binding"/>
    <property type="evidence" value="ECO:0007669"/>
    <property type="project" value="UniProtKB-KW"/>
</dbReference>
<keyword evidence="10" id="KW-0325">Glycoprotein</keyword>
<dbReference type="Proteomes" id="UP000233140">
    <property type="component" value="Unassembled WGS sequence"/>
</dbReference>
<evidence type="ECO:0000256" key="5">
    <source>
        <dbReference type="ARBA" id="ARBA00022737"/>
    </source>
</evidence>
<dbReference type="STRING" id="9568.ENSMLEP00000011120"/>
<dbReference type="Gene3D" id="1.20.1560.10">
    <property type="entry name" value="ABC transporter type 1, transmembrane domain"/>
    <property type="match status" value="3"/>
</dbReference>
<evidence type="ECO:0000256" key="10">
    <source>
        <dbReference type="ARBA" id="ARBA00023180"/>
    </source>
</evidence>
<dbReference type="CDD" id="cd18592">
    <property type="entry name" value="ABC_6TM_MRP5_8_9_D1"/>
    <property type="match status" value="1"/>
</dbReference>
<feature type="transmembrane region" description="Helical" evidence="12">
    <location>
        <begin position="234"/>
        <end position="257"/>
    </location>
</feature>
<dbReference type="InterPro" id="IPR027417">
    <property type="entry name" value="P-loop_NTPase"/>
</dbReference>
<evidence type="ECO:0000256" key="8">
    <source>
        <dbReference type="ARBA" id="ARBA00022989"/>
    </source>
</evidence>
<feature type="transmembrane region" description="Helical" evidence="12">
    <location>
        <begin position="914"/>
        <end position="946"/>
    </location>
</feature>
<feature type="compositionally biased region" description="Basic and acidic residues" evidence="11">
    <location>
        <begin position="426"/>
        <end position="435"/>
    </location>
</feature>
<dbReference type="SUPFAM" id="SSF52540">
    <property type="entry name" value="P-loop containing nucleoside triphosphate hydrolases"/>
    <property type="match status" value="2"/>
</dbReference>
<evidence type="ECO:0000256" key="11">
    <source>
        <dbReference type="SAM" id="MobiDB-lite"/>
    </source>
</evidence>
<dbReference type="CDD" id="cd03244">
    <property type="entry name" value="ABCC_MRP_domain2"/>
    <property type="match status" value="1"/>
</dbReference>
<feature type="transmembrane region" description="Helical" evidence="12">
    <location>
        <begin position="1011"/>
        <end position="1033"/>
    </location>
</feature>
<dbReference type="Gene3D" id="3.40.50.300">
    <property type="entry name" value="P-loop containing nucleotide triphosphate hydrolases"/>
    <property type="match status" value="2"/>
</dbReference>
<dbReference type="PROSITE" id="PS50929">
    <property type="entry name" value="ABC_TM1F"/>
    <property type="match status" value="2"/>
</dbReference>
<evidence type="ECO:0000259" key="14">
    <source>
        <dbReference type="PROSITE" id="PS50929"/>
    </source>
</evidence>
<keyword evidence="6" id="KW-0547">Nucleotide-binding</keyword>
<feature type="transmembrane region" description="Helical" evidence="12">
    <location>
        <begin position="328"/>
        <end position="348"/>
    </location>
</feature>
<proteinExistence type="inferred from homology"/>
<evidence type="ECO:0000256" key="2">
    <source>
        <dbReference type="ARBA" id="ARBA00009726"/>
    </source>
</evidence>
<keyword evidence="16" id="KW-1185">Reference proteome</keyword>
<dbReference type="PROSITE" id="PS50893">
    <property type="entry name" value="ABC_TRANSPORTER_2"/>
    <property type="match status" value="2"/>
</dbReference>
<dbReference type="GO" id="GO:0012505">
    <property type="term" value="C:endomembrane system"/>
    <property type="evidence" value="ECO:0007669"/>
    <property type="project" value="UniProtKB-SubCell"/>
</dbReference>
<dbReference type="FunFam" id="3.40.50.300:FF:001128">
    <property type="entry name" value="ATP-binding cassette sub-family C member 12"/>
    <property type="match status" value="1"/>
</dbReference>
<keyword evidence="3" id="KW-0813">Transport</keyword>
<evidence type="ECO:0000256" key="9">
    <source>
        <dbReference type="ARBA" id="ARBA00023136"/>
    </source>
</evidence>
<evidence type="ECO:0000256" key="6">
    <source>
        <dbReference type="ARBA" id="ARBA00022741"/>
    </source>
</evidence>